<dbReference type="NCBIfam" id="NF004486">
    <property type="entry name" value="PRK05815.3-4"/>
    <property type="match status" value="1"/>
</dbReference>
<keyword evidence="7 11" id="KW-1133">Transmembrane helix</keyword>
<dbReference type="PANTHER" id="PTHR42823:SF3">
    <property type="entry name" value="ATP SYNTHASE SUBUNIT A, CHLOROPLASTIC"/>
    <property type="match status" value="1"/>
</dbReference>
<dbReference type="Gene3D" id="1.20.120.220">
    <property type="entry name" value="ATP synthase, F0 complex, subunit A"/>
    <property type="match status" value="1"/>
</dbReference>
<evidence type="ECO:0000256" key="5">
    <source>
        <dbReference type="ARBA" id="ARBA00022692"/>
    </source>
</evidence>
<comment type="similarity">
    <text evidence="2 11 12">Belongs to the ATPase A chain family.</text>
</comment>
<dbReference type="HAMAP" id="MF_01393">
    <property type="entry name" value="ATP_synth_a_bact"/>
    <property type="match status" value="1"/>
</dbReference>
<evidence type="ECO:0000256" key="12">
    <source>
        <dbReference type="RuleBase" id="RU000483"/>
    </source>
</evidence>
<dbReference type="GO" id="GO:0005886">
    <property type="term" value="C:plasma membrane"/>
    <property type="evidence" value="ECO:0007669"/>
    <property type="project" value="UniProtKB-SubCell"/>
</dbReference>
<dbReference type="InterPro" id="IPR035908">
    <property type="entry name" value="F0_ATP_A_sf"/>
</dbReference>
<evidence type="ECO:0000313" key="13">
    <source>
        <dbReference type="EMBL" id="RXE59366.1"/>
    </source>
</evidence>
<dbReference type="AlphaFoldDB" id="A0A4Q0I4Z8"/>
<evidence type="ECO:0000313" key="14">
    <source>
        <dbReference type="Proteomes" id="UP000289166"/>
    </source>
</evidence>
<feature type="transmembrane region" description="Helical" evidence="11">
    <location>
        <begin position="33"/>
        <end position="51"/>
    </location>
</feature>
<dbReference type="EMBL" id="RLII01000006">
    <property type="protein sequence ID" value="RXE59366.1"/>
    <property type="molecule type" value="Genomic_DNA"/>
</dbReference>
<keyword evidence="3 11" id="KW-0813">Transport</keyword>
<evidence type="ECO:0000256" key="10">
    <source>
        <dbReference type="ARBA" id="ARBA00023310"/>
    </source>
</evidence>
<keyword evidence="9 11" id="KW-0472">Membrane</keyword>
<keyword evidence="11" id="KW-1003">Cell membrane</keyword>
<evidence type="ECO:0000256" key="8">
    <source>
        <dbReference type="ARBA" id="ARBA00023065"/>
    </source>
</evidence>
<gene>
    <name evidence="11" type="primary">atpB</name>
    <name evidence="13" type="ORF">EFD62_06805</name>
</gene>
<evidence type="ECO:0000256" key="11">
    <source>
        <dbReference type="HAMAP-Rule" id="MF_01393"/>
    </source>
</evidence>
<sequence length="251" mass="28279">MEGFGSELQRLIKPNKVFDISIFGFDMSITDSVVMMWIVMAALIIFSLVFTRKLKTIPEGKQNVVEVLVEFVYNFAKDSMGHNGKLFAPYIGTVLMFLVISNMAAVFNVIPSSEDIYHWTGIEFFKDLNFAIRPPTKDVNVTLTLALMSMVAVALAGIKVRKVSGWLKSFIEPVPLMLPFKILDYVIRPVSLCFRMFGNVLGAVIIMELVYFAFPAILPAFLSIYFDLFDGILQAYVFVFLTSIYIGEAIE</sequence>
<dbReference type="PANTHER" id="PTHR42823">
    <property type="entry name" value="ATP SYNTHASE SUBUNIT A, CHLOROPLASTIC"/>
    <property type="match status" value="1"/>
</dbReference>
<dbReference type="GO" id="GO:0042777">
    <property type="term" value="P:proton motive force-driven plasma membrane ATP synthesis"/>
    <property type="evidence" value="ECO:0007669"/>
    <property type="project" value="TreeGrafter"/>
</dbReference>
<dbReference type="Proteomes" id="UP000289166">
    <property type="component" value="Unassembled WGS sequence"/>
</dbReference>
<dbReference type="Pfam" id="PF00119">
    <property type="entry name" value="ATP-synt_A"/>
    <property type="match status" value="1"/>
</dbReference>
<name>A0A4Q0I4Z8_9FIRM</name>
<dbReference type="CDD" id="cd00310">
    <property type="entry name" value="ATP-synt_Fo_a_6"/>
    <property type="match status" value="1"/>
</dbReference>
<evidence type="ECO:0000256" key="3">
    <source>
        <dbReference type="ARBA" id="ARBA00022448"/>
    </source>
</evidence>
<keyword evidence="6 11" id="KW-0375">Hydrogen ion transport</keyword>
<dbReference type="OrthoDB" id="9789241at2"/>
<protein>
    <recommendedName>
        <fullName evidence="11 12">ATP synthase subunit a</fullName>
    </recommendedName>
    <alternativeName>
        <fullName evidence="11">ATP synthase F0 sector subunit a</fullName>
    </alternativeName>
    <alternativeName>
        <fullName evidence="11">F-ATPase subunit 6</fullName>
    </alternativeName>
</protein>
<feature type="transmembrane region" description="Helical" evidence="11">
    <location>
        <begin position="87"/>
        <end position="110"/>
    </location>
</feature>
<dbReference type="InterPro" id="IPR045082">
    <property type="entry name" value="ATP_syn_F0_a_bact/chloroplast"/>
</dbReference>
<evidence type="ECO:0000256" key="6">
    <source>
        <dbReference type="ARBA" id="ARBA00022781"/>
    </source>
</evidence>
<accession>A0A4Q0I4Z8</accession>
<evidence type="ECO:0000256" key="7">
    <source>
        <dbReference type="ARBA" id="ARBA00022989"/>
    </source>
</evidence>
<keyword evidence="5 11" id="KW-0812">Transmembrane</keyword>
<reference evidence="14" key="1">
    <citation type="submission" date="2018-11" db="EMBL/GenBank/DDBJ databases">
        <title>Genome sequencing of a novel mesophilic and cellulolytic organism within the genus Hungateiclostridium.</title>
        <authorList>
            <person name="Rettenmaier R."/>
            <person name="Liebl W."/>
            <person name="Zverlov V."/>
        </authorList>
    </citation>
    <scope>NUCLEOTIDE SEQUENCE [LARGE SCALE GENOMIC DNA]</scope>
    <source>
        <strain evidence="14">N2K1</strain>
    </source>
</reference>
<keyword evidence="8 11" id="KW-0406">Ion transport</keyword>
<keyword evidence="4 11" id="KW-0138">CF(0)</keyword>
<dbReference type="GO" id="GO:0046933">
    <property type="term" value="F:proton-transporting ATP synthase activity, rotational mechanism"/>
    <property type="evidence" value="ECO:0007669"/>
    <property type="project" value="UniProtKB-UniRule"/>
</dbReference>
<evidence type="ECO:0000256" key="1">
    <source>
        <dbReference type="ARBA" id="ARBA00004141"/>
    </source>
</evidence>
<dbReference type="InterPro" id="IPR000568">
    <property type="entry name" value="ATP_synth_F0_asu"/>
</dbReference>
<keyword evidence="10 11" id="KW-0066">ATP synthesis</keyword>
<evidence type="ECO:0000256" key="4">
    <source>
        <dbReference type="ARBA" id="ARBA00022547"/>
    </source>
</evidence>
<dbReference type="SUPFAM" id="SSF81336">
    <property type="entry name" value="F1F0 ATP synthase subunit A"/>
    <property type="match status" value="1"/>
</dbReference>
<comment type="subcellular location">
    <subcellularLocation>
        <location evidence="11 12">Cell membrane</location>
        <topology evidence="11 12">Multi-pass membrane protein</topology>
    </subcellularLocation>
    <subcellularLocation>
        <location evidence="1">Membrane</location>
        <topology evidence="1">Multi-pass membrane protein</topology>
    </subcellularLocation>
</comment>
<organism evidence="13 14">
    <name type="scientific">Acetivibrio mesophilus</name>
    <dbReference type="NCBI Taxonomy" id="2487273"/>
    <lineage>
        <taxon>Bacteria</taxon>
        <taxon>Bacillati</taxon>
        <taxon>Bacillota</taxon>
        <taxon>Clostridia</taxon>
        <taxon>Eubacteriales</taxon>
        <taxon>Oscillospiraceae</taxon>
        <taxon>Acetivibrio</taxon>
    </lineage>
</organism>
<comment type="function">
    <text evidence="11 12">Key component of the proton channel; it plays a direct role in the translocation of protons across the membrane.</text>
</comment>
<feature type="transmembrane region" description="Helical" evidence="11">
    <location>
        <begin position="200"/>
        <end position="226"/>
    </location>
</feature>
<feature type="transmembrane region" description="Helical" evidence="11">
    <location>
        <begin position="232"/>
        <end position="250"/>
    </location>
</feature>
<feature type="transmembrane region" description="Helical" evidence="11">
    <location>
        <begin position="139"/>
        <end position="158"/>
    </location>
</feature>
<dbReference type="GO" id="GO:0045259">
    <property type="term" value="C:proton-transporting ATP synthase complex"/>
    <property type="evidence" value="ECO:0007669"/>
    <property type="project" value="UniProtKB-KW"/>
</dbReference>
<evidence type="ECO:0000256" key="9">
    <source>
        <dbReference type="ARBA" id="ARBA00023136"/>
    </source>
</evidence>
<dbReference type="NCBIfam" id="TIGR01131">
    <property type="entry name" value="ATP_synt_6_or_A"/>
    <property type="match status" value="1"/>
</dbReference>
<comment type="caution">
    <text evidence="13">The sequence shown here is derived from an EMBL/GenBank/DDBJ whole genome shotgun (WGS) entry which is preliminary data.</text>
</comment>
<evidence type="ECO:0000256" key="2">
    <source>
        <dbReference type="ARBA" id="ARBA00006810"/>
    </source>
</evidence>
<dbReference type="PRINTS" id="PR00123">
    <property type="entry name" value="ATPASEA"/>
</dbReference>
<keyword evidence="14" id="KW-1185">Reference proteome</keyword>
<proteinExistence type="inferred from homology"/>
<dbReference type="RefSeq" id="WP_069195640.1">
    <property type="nucleotide sequence ID" value="NZ_RLII01000006.1"/>
</dbReference>